<evidence type="ECO:0000313" key="3">
    <source>
        <dbReference type="Proteomes" id="UP000051330"/>
    </source>
</evidence>
<keyword evidence="1" id="KW-0472">Membrane</keyword>
<name>A0A0R1N4G8_9LACO</name>
<evidence type="ECO:0000256" key="1">
    <source>
        <dbReference type="SAM" id="Phobius"/>
    </source>
</evidence>
<keyword evidence="3" id="KW-1185">Reference proteome</keyword>
<sequence>MPLLDNINRVLNIGALIVIMVTFMRAYRQLHSLDILDYMVLFLKHRQTIYDEMWKNPQLRQRQLLSTAVSLLISAFWLFGSLQRLAQAWSFPNLSNTLLTLGLLIWLTYSNWQNTRLMRDNRWLTWNNHYQRRHFPAVMEIFKTKLAEWQPLISTEDDQRDWQRFADTFQKITAQAAKDRDGAMLSNAMYQMFDDKLLLHPGVNPLSAHEKDLLSHYVGFWDAGPFNDYNISMIEDMDDQERRIMTKVMNVTVGIMGAGLIFIALWQIVL</sequence>
<feature type="transmembrane region" description="Helical" evidence="1">
    <location>
        <begin position="94"/>
        <end position="112"/>
    </location>
</feature>
<keyword evidence="1" id="KW-1133">Transmembrane helix</keyword>
<dbReference type="PATRIC" id="fig|1423792.3.peg.242"/>
<accession>A0A0R1N4G8</accession>
<reference evidence="2 3" key="1">
    <citation type="journal article" date="2015" name="Genome Announc.">
        <title>Expanding the biotechnology potential of lactobacilli through comparative genomics of 213 strains and associated genera.</title>
        <authorList>
            <person name="Sun Z."/>
            <person name="Harris H.M."/>
            <person name="McCann A."/>
            <person name="Guo C."/>
            <person name="Argimon S."/>
            <person name="Zhang W."/>
            <person name="Yang X."/>
            <person name="Jeffery I.B."/>
            <person name="Cooney J.C."/>
            <person name="Kagawa T.F."/>
            <person name="Liu W."/>
            <person name="Song Y."/>
            <person name="Salvetti E."/>
            <person name="Wrobel A."/>
            <person name="Rasinkangas P."/>
            <person name="Parkhill J."/>
            <person name="Rea M.C."/>
            <person name="O'Sullivan O."/>
            <person name="Ritari J."/>
            <person name="Douillard F.P."/>
            <person name="Paul Ross R."/>
            <person name="Yang R."/>
            <person name="Briner A.E."/>
            <person name="Felis G.E."/>
            <person name="de Vos W.M."/>
            <person name="Barrangou R."/>
            <person name="Klaenhammer T.R."/>
            <person name="Caufield P.W."/>
            <person name="Cui Y."/>
            <person name="Zhang H."/>
            <person name="O'Toole P.W."/>
        </authorList>
    </citation>
    <scope>NUCLEOTIDE SEQUENCE [LARGE SCALE GENOMIC DNA]</scope>
    <source>
        <strain evidence="2 3">DSM 12744</strain>
    </source>
</reference>
<keyword evidence="1" id="KW-0812">Transmembrane</keyword>
<proteinExistence type="predicted"/>
<dbReference type="EMBL" id="AZEC01000001">
    <property type="protein sequence ID" value="KRL14585.1"/>
    <property type="molecule type" value="Genomic_DNA"/>
</dbReference>
<protein>
    <submittedName>
        <fullName evidence="2">Uncharacterized protein</fullName>
    </submittedName>
</protein>
<feature type="transmembrane region" description="Helical" evidence="1">
    <location>
        <begin position="6"/>
        <end position="27"/>
    </location>
</feature>
<feature type="transmembrane region" description="Helical" evidence="1">
    <location>
        <begin position="248"/>
        <end position="269"/>
    </location>
</feature>
<comment type="caution">
    <text evidence="2">The sequence shown here is derived from an EMBL/GenBank/DDBJ whole genome shotgun (WGS) entry which is preliminary data.</text>
</comment>
<dbReference type="RefSeq" id="WP_057817416.1">
    <property type="nucleotide sequence ID" value="NZ_AZEC01000001.1"/>
</dbReference>
<dbReference type="AlphaFoldDB" id="A0A0R1N4G8"/>
<evidence type="ECO:0000313" key="2">
    <source>
        <dbReference type="EMBL" id="KRL14585.1"/>
    </source>
</evidence>
<dbReference type="OrthoDB" id="2328492at2"/>
<feature type="transmembrane region" description="Helical" evidence="1">
    <location>
        <begin position="64"/>
        <end position="82"/>
    </location>
</feature>
<dbReference type="Proteomes" id="UP000051330">
    <property type="component" value="Unassembled WGS sequence"/>
</dbReference>
<organism evidence="2 3">
    <name type="scientific">Schleiferilactobacillus perolens DSM 12744</name>
    <dbReference type="NCBI Taxonomy" id="1423792"/>
    <lineage>
        <taxon>Bacteria</taxon>
        <taxon>Bacillati</taxon>
        <taxon>Bacillota</taxon>
        <taxon>Bacilli</taxon>
        <taxon>Lactobacillales</taxon>
        <taxon>Lactobacillaceae</taxon>
        <taxon>Schleiferilactobacillus</taxon>
    </lineage>
</organism>
<gene>
    <name evidence="2" type="ORF">FD09_GL000238</name>
</gene>